<keyword evidence="1" id="KW-0732">Signal</keyword>
<dbReference type="Proteomes" id="UP000308768">
    <property type="component" value="Unassembled WGS sequence"/>
</dbReference>
<protein>
    <recommendedName>
        <fullName evidence="2">Apple domain-containing protein</fullName>
    </recommendedName>
</protein>
<feature type="signal peptide" evidence="1">
    <location>
        <begin position="1"/>
        <end position="19"/>
    </location>
</feature>
<proteinExistence type="predicted"/>
<dbReference type="EMBL" id="NAJN01000878">
    <property type="protein sequence ID" value="TKA67788.1"/>
    <property type="molecule type" value="Genomic_DNA"/>
</dbReference>
<comment type="caution">
    <text evidence="3">The sequence shown here is derived from an EMBL/GenBank/DDBJ whole genome shotgun (WGS) entry which is preliminary data.</text>
</comment>
<dbReference type="AlphaFoldDB" id="A0A4U0WY97"/>
<evidence type="ECO:0000313" key="3">
    <source>
        <dbReference type="EMBL" id="TKA67788.1"/>
    </source>
</evidence>
<reference evidence="3 4" key="1">
    <citation type="submission" date="2017-03" db="EMBL/GenBank/DDBJ databases">
        <title>Genomes of endolithic fungi from Antarctica.</title>
        <authorList>
            <person name="Coleine C."/>
            <person name="Masonjones S."/>
            <person name="Stajich J.E."/>
        </authorList>
    </citation>
    <scope>NUCLEOTIDE SEQUENCE [LARGE SCALE GENOMIC DNA]</scope>
    <source>
        <strain evidence="3 4">CCFEE 5187</strain>
    </source>
</reference>
<keyword evidence="4" id="KW-1185">Reference proteome</keyword>
<dbReference type="OrthoDB" id="3562088at2759"/>
<gene>
    <name evidence="3" type="ORF">B0A49_06503</name>
</gene>
<dbReference type="InterPro" id="IPR003609">
    <property type="entry name" value="Pan_app"/>
</dbReference>
<sequence>MQFVVSLAALALAVVPIIASPVATVVASNGALSGAPPQATQLVKARDNLVERAVCTNDPIFRILKARHVSAKASSFCSAYLQTTTTVTATSTVSQPVVATALSTVVIPTTATATTTVSTTTLTCAAAPTTTATTCGFAAYGFSVFLISQSPNTDPVTCHLNCLADPTCKSFQIQAGGAMFCNLYNAVTAGNTQAAPGDVFTFYDRGCSDYLPAGCTAAPAIQAATKAKRAAPKTSCTVPPALSPLATVVASRISSGCSCLITPPVAKTFVATTVPVTSLTTITTTIPTTVVSATTVFVSVTATATVSVQ</sequence>
<dbReference type="PROSITE" id="PS50948">
    <property type="entry name" value="PAN"/>
    <property type="match status" value="1"/>
</dbReference>
<evidence type="ECO:0000256" key="1">
    <source>
        <dbReference type="SAM" id="SignalP"/>
    </source>
</evidence>
<name>A0A4U0WY97_9PEZI</name>
<evidence type="ECO:0000259" key="2">
    <source>
        <dbReference type="PROSITE" id="PS50948"/>
    </source>
</evidence>
<feature type="domain" description="Apple" evidence="2">
    <location>
        <begin position="135"/>
        <end position="207"/>
    </location>
</feature>
<accession>A0A4U0WY97</accession>
<evidence type="ECO:0000313" key="4">
    <source>
        <dbReference type="Proteomes" id="UP000308768"/>
    </source>
</evidence>
<organism evidence="3 4">
    <name type="scientific">Cryomyces minteri</name>
    <dbReference type="NCBI Taxonomy" id="331657"/>
    <lineage>
        <taxon>Eukaryota</taxon>
        <taxon>Fungi</taxon>
        <taxon>Dikarya</taxon>
        <taxon>Ascomycota</taxon>
        <taxon>Pezizomycotina</taxon>
        <taxon>Dothideomycetes</taxon>
        <taxon>Dothideomycetes incertae sedis</taxon>
        <taxon>Cryomyces</taxon>
    </lineage>
</organism>
<feature type="chain" id="PRO_5020254984" description="Apple domain-containing protein" evidence="1">
    <location>
        <begin position="20"/>
        <end position="309"/>
    </location>
</feature>